<feature type="transmembrane region" description="Helical" evidence="9">
    <location>
        <begin position="43"/>
        <end position="62"/>
    </location>
</feature>
<gene>
    <name evidence="10" type="ORF">HS088_TW17G00290</name>
</gene>
<keyword evidence="3" id="KW-0813">Transport</keyword>
<keyword evidence="5 9" id="KW-1133">Transmembrane helix</keyword>
<evidence type="ECO:0000256" key="8">
    <source>
        <dbReference type="ARBA" id="ARBA00023303"/>
    </source>
</evidence>
<proteinExistence type="inferred from homology"/>
<keyword evidence="7 9" id="KW-0472">Membrane</keyword>
<comment type="similarity">
    <text evidence="2">Belongs to the aromatic acid exporter (TC 2.A.85) family.</text>
</comment>
<dbReference type="PANTHER" id="PTHR31086">
    <property type="entry name" value="ALUMINUM-ACTIVATED MALATE TRANSPORTER 10"/>
    <property type="match status" value="1"/>
</dbReference>
<dbReference type="GO" id="GO:0016020">
    <property type="term" value="C:membrane"/>
    <property type="evidence" value="ECO:0007669"/>
    <property type="project" value="UniProtKB-SubCell"/>
</dbReference>
<dbReference type="InParanoid" id="A0A7J7CF92"/>
<protein>
    <submittedName>
        <fullName evidence="10">Aluminum-activated malate transporter 8</fullName>
    </submittedName>
</protein>
<sequence>MDSVTVVAIPDEEGVAPKKTNNKSQNPLFHTTISFIRENERKLVHSIKVGIALVLVSLLYLLDPLYEQVGENAMWAIMTVVVVFEFYAGATLGKGLNRGVGTVLGGGLGCLAASFAQRAGGIGNAIVIGIFVFIFGAAATYSRLVPMVKRRYEYGAIIFMLTFNLVVVSGLRAEKVIELARERLTTIVMGFSVCIFISLFIFPIWSSDELHDSLVSRFEHLASSIEGCVEEFFKICDEKENRRIPGFDKCKSVLNSRSKDESLVNFAKWEPWHGKFGFSHPWEKYLKIGELLRELAAMILSLKGCLVSPRQLQAPRESIKEACEATVSSLSWTLKEVGESIKRMRRCKAENSILPKLKSIRVELSLVMPPTRLEPLVDKREGLAMASFVFSLMEMVEKVEELAKEVEELGEVANFLNS</sequence>
<feature type="transmembrane region" description="Helical" evidence="9">
    <location>
        <begin position="122"/>
        <end position="142"/>
    </location>
</feature>
<dbReference type="EMBL" id="JAAARO010000017">
    <property type="protein sequence ID" value="KAF5732760.1"/>
    <property type="molecule type" value="Genomic_DNA"/>
</dbReference>
<evidence type="ECO:0000256" key="3">
    <source>
        <dbReference type="ARBA" id="ARBA00022448"/>
    </source>
</evidence>
<evidence type="ECO:0000256" key="7">
    <source>
        <dbReference type="ARBA" id="ARBA00023136"/>
    </source>
</evidence>
<name>A0A7J7CF92_TRIWF</name>
<feature type="transmembrane region" description="Helical" evidence="9">
    <location>
        <begin position="74"/>
        <end position="92"/>
    </location>
</feature>
<evidence type="ECO:0000313" key="10">
    <source>
        <dbReference type="EMBL" id="KAF5732760.1"/>
    </source>
</evidence>
<keyword evidence="4 9" id="KW-0812">Transmembrane</keyword>
<accession>A0A7J7CF92</accession>
<evidence type="ECO:0000256" key="5">
    <source>
        <dbReference type="ARBA" id="ARBA00022989"/>
    </source>
</evidence>
<dbReference type="GO" id="GO:0034220">
    <property type="term" value="P:monoatomic ion transmembrane transport"/>
    <property type="evidence" value="ECO:0007669"/>
    <property type="project" value="UniProtKB-KW"/>
</dbReference>
<keyword evidence="6" id="KW-0406">Ion transport</keyword>
<dbReference type="AlphaFoldDB" id="A0A7J7CF92"/>
<evidence type="ECO:0000313" key="11">
    <source>
        <dbReference type="Proteomes" id="UP000593562"/>
    </source>
</evidence>
<dbReference type="OrthoDB" id="68611at2759"/>
<evidence type="ECO:0000256" key="6">
    <source>
        <dbReference type="ARBA" id="ARBA00023065"/>
    </source>
</evidence>
<comment type="subcellular location">
    <subcellularLocation>
        <location evidence="1">Membrane</location>
        <topology evidence="1">Multi-pass membrane protein</topology>
    </subcellularLocation>
</comment>
<dbReference type="Proteomes" id="UP000593562">
    <property type="component" value="Unassembled WGS sequence"/>
</dbReference>
<dbReference type="Pfam" id="PF11744">
    <property type="entry name" value="ALMT"/>
    <property type="match status" value="1"/>
</dbReference>
<feature type="transmembrane region" description="Helical" evidence="9">
    <location>
        <begin position="184"/>
        <end position="205"/>
    </location>
</feature>
<evidence type="ECO:0000256" key="1">
    <source>
        <dbReference type="ARBA" id="ARBA00004141"/>
    </source>
</evidence>
<comment type="caution">
    <text evidence="10">The sequence shown here is derived from an EMBL/GenBank/DDBJ whole genome shotgun (WGS) entry which is preliminary data.</text>
</comment>
<keyword evidence="8" id="KW-0407">Ion channel</keyword>
<reference evidence="10 11" key="1">
    <citation type="journal article" date="2020" name="Nat. Commun.">
        <title>Genome of Tripterygium wilfordii and identification of cytochrome P450 involved in triptolide biosynthesis.</title>
        <authorList>
            <person name="Tu L."/>
            <person name="Su P."/>
            <person name="Zhang Z."/>
            <person name="Gao L."/>
            <person name="Wang J."/>
            <person name="Hu T."/>
            <person name="Zhou J."/>
            <person name="Zhang Y."/>
            <person name="Zhao Y."/>
            <person name="Liu Y."/>
            <person name="Song Y."/>
            <person name="Tong Y."/>
            <person name="Lu Y."/>
            <person name="Yang J."/>
            <person name="Xu C."/>
            <person name="Jia M."/>
            <person name="Peters R.J."/>
            <person name="Huang L."/>
            <person name="Gao W."/>
        </authorList>
    </citation>
    <scope>NUCLEOTIDE SEQUENCE [LARGE SCALE GENOMIC DNA]</scope>
    <source>
        <strain evidence="11">cv. XIE 37</strain>
        <tissue evidence="10">Leaf</tissue>
    </source>
</reference>
<evidence type="ECO:0000256" key="2">
    <source>
        <dbReference type="ARBA" id="ARBA00007079"/>
    </source>
</evidence>
<evidence type="ECO:0000256" key="4">
    <source>
        <dbReference type="ARBA" id="ARBA00022692"/>
    </source>
</evidence>
<dbReference type="GO" id="GO:0015743">
    <property type="term" value="P:malate transport"/>
    <property type="evidence" value="ECO:0007669"/>
    <property type="project" value="InterPro"/>
</dbReference>
<feature type="transmembrane region" description="Helical" evidence="9">
    <location>
        <begin position="154"/>
        <end position="172"/>
    </location>
</feature>
<evidence type="ECO:0000256" key="9">
    <source>
        <dbReference type="SAM" id="Phobius"/>
    </source>
</evidence>
<keyword evidence="11" id="KW-1185">Reference proteome</keyword>
<dbReference type="InterPro" id="IPR020966">
    <property type="entry name" value="ALMT"/>
</dbReference>
<organism evidence="10 11">
    <name type="scientific">Tripterygium wilfordii</name>
    <name type="common">Thunder God vine</name>
    <dbReference type="NCBI Taxonomy" id="458696"/>
    <lineage>
        <taxon>Eukaryota</taxon>
        <taxon>Viridiplantae</taxon>
        <taxon>Streptophyta</taxon>
        <taxon>Embryophyta</taxon>
        <taxon>Tracheophyta</taxon>
        <taxon>Spermatophyta</taxon>
        <taxon>Magnoliopsida</taxon>
        <taxon>eudicotyledons</taxon>
        <taxon>Gunneridae</taxon>
        <taxon>Pentapetalae</taxon>
        <taxon>rosids</taxon>
        <taxon>fabids</taxon>
        <taxon>Celastrales</taxon>
        <taxon>Celastraceae</taxon>
        <taxon>Tripterygium</taxon>
    </lineage>
</organism>